<keyword evidence="1" id="KW-1133">Transmembrane helix</keyword>
<dbReference type="Gene3D" id="3.40.50.300">
    <property type="entry name" value="P-loop containing nucleotide triphosphate hydrolases"/>
    <property type="match status" value="1"/>
</dbReference>
<evidence type="ECO:0000313" key="2">
    <source>
        <dbReference type="EMBL" id="CAD9323941.1"/>
    </source>
</evidence>
<dbReference type="AlphaFoldDB" id="A0A7S1YZ76"/>
<gene>
    <name evidence="2" type="ORF">OSIN01602_LOCUS2617</name>
</gene>
<dbReference type="InterPro" id="IPR053259">
    <property type="entry name" value="Golvesin-related_Golgi"/>
</dbReference>
<keyword evidence="1" id="KW-0812">Transmembrane</keyword>
<accession>A0A7S1YZ76</accession>
<sequence length="415" mass="47602">MLPTIVRSHVGCDKDVELAHHLDGMIGAERSRTREGSSEVRIRISRRRTLAATFIALLSCIILMGGGGYTSLYINRDARDRQVLVFDPENKFSGFLFSNFRNSIFVRLLALTITGYDTSQTIEIPSFYDNFANVWDTITVEDQPALFYIPKSGGSTLQKLFSHCLDMVTASRMALTDPKGHGLLPDDNVAINIHSITGARYVNVDPSTPFGLARAASFDIVKKHMAKVIISQHLYHSALLYDPNHRGRLFVMIRNPIKRAIDQFYYMQRATWEHDYSPEIAMMSLDEYTASDHMVENYVVRSLLNKKSEDITPSHVETAKHILRRKFLVGLMEWFDLSVVRFEQYFGWWDTHGVLSNTTVSYCHHKKIMDGNHNGKHPMVEPGSLAYRRIAVRNWADFELYFYAKNLFYRQAVLV</sequence>
<dbReference type="EMBL" id="HBGO01004676">
    <property type="protein sequence ID" value="CAD9323941.1"/>
    <property type="molecule type" value="Transcribed_RNA"/>
</dbReference>
<feature type="transmembrane region" description="Helical" evidence="1">
    <location>
        <begin position="50"/>
        <end position="74"/>
    </location>
</feature>
<keyword evidence="1" id="KW-0472">Membrane</keyword>
<organism evidence="2">
    <name type="scientific">Trieres chinensis</name>
    <name type="common">Marine centric diatom</name>
    <name type="synonym">Odontella sinensis</name>
    <dbReference type="NCBI Taxonomy" id="1514140"/>
    <lineage>
        <taxon>Eukaryota</taxon>
        <taxon>Sar</taxon>
        <taxon>Stramenopiles</taxon>
        <taxon>Ochrophyta</taxon>
        <taxon>Bacillariophyta</taxon>
        <taxon>Mediophyceae</taxon>
        <taxon>Biddulphiophycidae</taxon>
        <taxon>Eupodiscales</taxon>
        <taxon>Parodontellaceae</taxon>
        <taxon>Trieres</taxon>
    </lineage>
</organism>
<evidence type="ECO:0000256" key="1">
    <source>
        <dbReference type="SAM" id="Phobius"/>
    </source>
</evidence>
<evidence type="ECO:0008006" key="3">
    <source>
        <dbReference type="Google" id="ProtNLM"/>
    </source>
</evidence>
<dbReference type="InterPro" id="IPR027417">
    <property type="entry name" value="P-loop_NTPase"/>
</dbReference>
<proteinExistence type="predicted"/>
<reference evidence="2" key="1">
    <citation type="submission" date="2021-01" db="EMBL/GenBank/DDBJ databases">
        <authorList>
            <person name="Corre E."/>
            <person name="Pelletier E."/>
            <person name="Niang G."/>
            <person name="Scheremetjew M."/>
            <person name="Finn R."/>
            <person name="Kale V."/>
            <person name="Holt S."/>
            <person name="Cochrane G."/>
            <person name="Meng A."/>
            <person name="Brown T."/>
            <person name="Cohen L."/>
        </authorList>
    </citation>
    <scope>NUCLEOTIDE SEQUENCE</scope>
    <source>
        <strain evidence="2">Grunow 1884</strain>
    </source>
</reference>
<dbReference type="PANTHER" id="PTHR32301:SF6">
    <property type="entry name" value="GOLVESIN-RELATED"/>
    <property type="match status" value="1"/>
</dbReference>
<name>A0A7S1YZ76_TRICV</name>
<dbReference type="PANTHER" id="PTHR32301">
    <property type="entry name" value="COUNTIN RECEPTOR CNR3-RELATED"/>
    <property type="match status" value="1"/>
</dbReference>
<protein>
    <recommendedName>
        <fullName evidence="3">Sulfotransferase domain-containing protein</fullName>
    </recommendedName>
</protein>